<evidence type="ECO:0000256" key="5">
    <source>
        <dbReference type="ARBA" id="ARBA00023242"/>
    </source>
</evidence>
<dbReference type="AlphaFoldDB" id="A0A8C5GLD5"/>
<keyword evidence="8" id="KW-1185">Reference proteome</keyword>
<dbReference type="GO" id="GO:0005634">
    <property type="term" value="C:nucleus"/>
    <property type="evidence" value="ECO:0007669"/>
    <property type="project" value="UniProtKB-SubCell"/>
</dbReference>
<reference evidence="7" key="2">
    <citation type="submission" date="2025-08" db="UniProtKB">
        <authorList>
            <consortium name="Ensembl"/>
        </authorList>
    </citation>
    <scope>IDENTIFICATION</scope>
</reference>
<name>A0A8C5GLD5_GOUWI</name>
<comment type="subcellular location">
    <subcellularLocation>
        <location evidence="2">Cytoplasm</location>
    </subcellularLocation>
    <subcellularLocation>
        <location evidence="1">Nucleus</location>
    </subcellularLocation>
</comment>
<gene>
    <name evidence="7" type="primary">rwdd3</name>
</gene>
<dbReference type="InterPro" id="IPR006575">
    <property type="entry name" value="RWD_dom"/>
</dbReference>
<evidence type="ECO:0000313" key="8">
    <source>
        <dbReference type="Proteomes" id="UP000694680"/>
    </source>
</evidence>
<dbReference type="Ensembl" id="ENSGWIT00000034697.1">
    <property type="protein sequence ID" value="ENSGWIP00000031868.1"/>
    <property type="gene ID" value="ENSGWIG00000016444.1"/>
</dbReference>
<dbReference type="PROSITE" id="PS50908">
    <property type="entry name" value="RWD"/>
    <property type="match status" value="1"/>
</dbReference>
<dbReference type="InterPro" id="IPR038840">
    <property type="entry name" value="RWDD3"/>
</dbReference>
<reference evidence="7" key="1">
    <citation type="submission" date="2020-06" db="EMBL/GenBank/DDBJ databases">
        <authorList>
            <consortium name="Wellcome Sanger Institute Data Sharing"/>
        </authorList>
    </citation>
    <scope>NUCLEOTIDE SEQUENCE [LARGE SCALE GENOMIC DNA]</scope>
</reference>
<dbReference type="Gene3D" id="3.10.110.10">
    <property type="entry name" value="Ubiquitin Conjugating Enzyme"/>
    <property type="match status" value="1"/>
</dbReference>
<dbReference type="GO" id="GO:0005737">
    <property type="term" value="C:cytoplasm"/>
    <property type="evidence" value="ECO:0007669"/>
    <property type="project" value="UniProtKB-SubCell"/>
</dbReference>
<reference evidence="7" key="3">
    <citation type="submission" date="2025-09" db="UniProtKB">
        <authorList>
            <consortium name="Ensembl"/>
        </authorList>
    </citation>
    <scope>IDENTIFICATION</scope>
</reference>
<dbReference type="Proteomes" id="UP000694680">
    <property type="component" value="Chromosome 3"/>
</dbReference>
<sequence length="177" mass="19999">NSKNANRDIFINIHAGGDQGPVVALLFHVPPSYPSCPPQISVSSTALSKSQCQNIRKKLLERAAALPPQPMIHQLVQDFQQQYVQMMKESRDSVKEVHHEDLDHWVSVLLLDHIRSENRYVGRLRRWCQQLQITGTLLLGRTILVVLLGARADIKVLCLKTEKVDVDSSGKKCKDED</sequence>
<evidence type="ECO:0000256" key="4">
    <source>
        <dbReference type="ARBA" id="ARBA00022490"/>
    </source>
</evidence>
<evidence type="ECO:0000256" key="2">
    <source>
        <dbReference type="ARBA" id="ARBA00004496"/>
    </source>
</evidence>
<organism evidence="7 8">
    <name type="scientific">Gouania willdenowi</name>
    <name type="common">Blunt-snouted clingfish</name>
    <name type="synonym">Lepadogaster willdenowi</name>
    <dbReference type="NCBI Taxonomy" id="441366"/>
    <lineage>
        <taxon>Eukaryota</taxon>
        <taxon>Metazoa</taxon>
        <taxon>Chordata</taxon>
        <taxon>Craniata</taxon>
        <taxon>Vertebrata</taxon>
        <taxon>Euteleostomi</taxon>
        <taxon>Actinopterygii</taxon>
        <taxon>Neopterygii</taxon>
        <taxon>Teleostei</taxon>
        <taxon>Neoteleostei</taxon>
        <taxon>Acanthomorphata</taxon>
        <taxon>Ovalentaria</taxon>
        <taxon>Blenniimorphae</taxon>
        <taxon>Blenniiformes</taxon>
        <taxon>Gobiesocoidei</taxon>
        <taxon>Gobiesocidae</taxon>
        <taxon>Gobiesocinae</taxon>
        <taxon>Gouania</taxon>
    </lineage>
</organism>
<evidence type="ECO:0000259" key="6">
    <source>
        <dbReference type="PROSITE" id="PS50908"/>
    </source>
</evidence>
<feature type="domain" description="RWD" evidence="6">
    <location>
        <begin position="1"/>
        <end position="86"/>
    </location>
</feature>
<evidence type="ECO:0000256" key="1">
    <source>
        <dbReference type="ARBA" id="ARBA00004123"/>
    </source>
</evidence>
<dbReference type="GO" id="GO:1902073">
    <property type="term" value="P:positive regulation of hypoxia-inducible factor-1alpha signaling pathway"/>
    <property type="evidence" value="ECO:0007669"/>
    <property type="project" value="InterPro"/>
</dbReference>
<dbReference type="PANTHER" id="PTHR15628:SF1">
    <property type="entry name" value="RWD DOMAIN-CONTAINING PROTEIN 3"/>
    <property type="match status" value="1"/>
</dbReference>
<accession>A0A8C5GLD5</accession>
<dbReference type="Pfam" id="PF05773">
    <property type="entry name" value="RWD"/>
    <property type="match status" value="1"/>
</dbReference>
<proteinExistence type="predicted"/>
<keyword evidence="5" id="KW-0539">Nucleus</keyword>
<dbReference type="GO" id="GO:0033235">
    <property type="term" value="P:positive regulation of protein sumoylation"/>
    <property type="evidence" value="ECO:0007669"/>
    <property type="project" value="InterPro"/>
</dbReference>
<dbReference type="PANTHER" id="PTHR15628">
    <property type="entry name" value="RWD DOMAIN-CONTAINING PROTEIN 3"/>
    <property type="match status" value="1"/>
</dbReference>
<protein>
    <recommendedName>
        <fullName evidence="3">RWD domain-containing protein 3</fullName>
    </recommendedName>
</protein>
<evidence type="ECO:0000256" key="3">
    <source>
        <dbReference type="ARBA" id="ARBA00015444"/>
    </source>
</evidence>
<evidence type="ECO:0000313" key="7">
    <source>
        <dbReference type="Ensembl" id="ENSGWIP00000031868.1"/>
    </source>
</evidence>
<dbReference type="InterPro" id="IPR016135">
    <property type="entry name" value="UBQ-conjugating_enzyme/RWD"/>
</dbReference>
<keyword evidence="4" id="KW-0963">Cytoplasm</keyword>
<dbReference type="SUPFAM" id="SSF54495">
    <property type="entry name" value="UBC-like"/>
    <property type="match status" value="1"/>
</dbReference>